<comment type="caution">
    <text evidence="1">The sequence shown here is derived from an EMBL/GenBank/DDBJ whole genome shotgun (WGS) entry which is preliminary data.</text>
</comment>
<evidence type="ECO:0000313" key="2">
    <source>
        <dbReference type="Proteomes" id="UP001501442"/>
    </source>
</evidence>
<sequence length="181" mass="19480">MAVSVRNTSAAGAPPVAPTKADGHPYTYEMIYAGGTRRGYADEVVELVGMLIPDYTATANDDERAAARFRLALDVQVRLQAQLAVGDAMHDCTPEERSVILSRRDVPPSPARWDAPVPLVLITSFYEPVGSLARPEGPADRQIWLDPSTDWTLLTSLHAGGAIHVGARGAQNRTEESEGDT</sequence>
<name>A0ABP8UUV4_9ACTN</name>
<dbReference type="Proteomes" id="UP001501442">
    <property type="component" value="Unassembled WGS sequence"/>
</dbReference>
<keyword evidence="2" id="KW-1185">Reference proteome</keyword>
<protein>
    <submittedName>
        <fullName evidence="1">Uncharacterized protein</fullName>
    </submittedName>
</protein>
<accession>A0ABP8UUV4</accession>
<reference evidence="2" key="1">
    <citation type="journal article" date="2019" name="Int. J. Syst. Evol. Microbiol.">
        <title>The Global Catalogue of Microorganisms (GCM) 10K type strain sequencing project: providing services to taxonomists for standard genome sequencing and annotation.</title>
        <authorList>
            <consortium name="The Broad Institute Genomics Platform"/>
            <consortium name="The Broad Institute Genome Sequencing Center for Infectious Disease"/>
            <person name="Wu L."/>
            <person name="Ma J."/>
        </authorList>
    </citation>
    <scope>NUCLEOTIDE SEQUENCE [LARGE SCALE GENOMIC DNA]</scope>
    <source>
        <strain evidence="2">JCM 17939</strain>
    </source>
</reference>
<organism evidence="1 2">
    <name type="scientific">Actinoallomurus vinaceus</name>
    <dbReference type="NCBI Taxonomy" id="1080074"/>
    <lineage>
        <taxon>Bacteria</taxon>
        <taxon>Bacillati</taxon>
        <taxon>Actinomycetota</taxon>
        <taxon>Actinomycetes</taxon>
        <taxon>Streptosporangiales</taxon>
        <taxon>Thermomonosporaceae</taxon>
        <taxon>Actinoallomurus</taxon>
    </lineage>
</organism>
<proteinExistence type="predicted"/>
<dbReference type="RefSeq" id="WP_345444657.1">
    <property type="nucleotide sequence ID" value="NZ_BAABHK010000038.1"/>
</dbReference>
<evidence type="ECO:0000313" key="1">
    <source>
        <dbReference type="EMBL" id="GAA4640782.1"/>
    </source>
</evidence>
<dbReference type="EMBL" id="BAABHK010000038">
    <property type="protein sequence ID" value="GAA4640782.1"/>
    <property type="molecule type" value="Genomic_DNA"/>
</dbReference>
<gene>
    <name evidence="1" type="ORF">GCM10023196_107570</name>
</gene>